<dbReference type="EMBL" id="JACJJQ010000007">
    <property type="protein sequence ID" value="MBM6753603.1"/>
    <property type="molecule type" value="Genomic_DNA"/>
</dbReference>
<organism evidence="3 4">
    <name type="scientific">Limosilactobacillus alvi</name>
    <dbReference type="NCBI Taxonomy" id="990412"/>
    <lineage>
        <taxon>Bacteria</taxon>
        <taxon>Bacillati</taxon>
        <taxon>Bacillota</taxon>
        <taxon>Bacilli</taxon>
        <taxon>Lactobacillales</taxon>
        <taxon>Lactobacillaceae</taxon>
        <taxon>Limosilactobacillus</taxon>
    </lineage>
</organism>
<keyword evidence="2" id="KW-0472">Membrane</keyword>
<feature type="transmembrane region" description="Helical" evidence="2">
    <location>
        <begin position="34"/>
        <end position="53"/>
    </location>
</feature>
<accession>A0ABS2EMG4</accession>
<proteinExistence type="predicted"/>
<evidence type="ECO:0000313" key="4">
    <source>
        <dbReference type="Proteomes" id="UP000776629"/>
    </source>
</evidence>
<feature type="region of interest" description="Disordered" evidence="1">
    <location>
        <begin position="1"/>
        <end position="24"/>
    </location>
</feature>
<evidence type="ECO:0000313" key="3">
    <source>
        <dbReference type="EMBL" id="MBM6753603.1"/>
    </source>
</evidence>
<evidence type="ECO:0000256" key="2">
    <source>
        <dbReference type="SAM" id="Phobius"/>
    </source>
</evidence>
<comment type="caution">
    <text evidence="3">The sequence shown here is derived from an EMBL/GenBank/DDBJ whole genome shotgun (WGS) entry which is preliminary data.</text>
</comment>
<gene>
    <name evidence="3" type="ORF">H5993_02325</name>
</gene>
<keyword evidence="2" id="KW-1133">Transmembrane helix</keyword>
<dbReference type="RefSeq" id="WP_204776055.1">
    <property type="nucleotide sequence ID" value="NZ_JACJJQ010000007.1"/>
</dbReference>
<evidence type="ECO:0008006" key="5">
    <source>
        <dbReference type="Google" id="ProtNLM"/>
    </source>
</evidence>
<keyword evidence="4" id="KW-1185">Reference proteome</keyword>
<evidence type="ECO:0000256" key="1">
    <source>
        <dbReference type="SAM" id="MobiDB-lite"/>
    </source>
</evidence>
<feature type="transmembrane region" description="Helical" evidence="2">
    <location>
        <begin position="178"/>
        <end position="196"/>
    </location>
</feature>
<reference evidence="3 4" key="1">
    <citation type="journal article" date="2021" name="Sci. Rep.">
        <title>The distribution of antibiotic resistance genes in chicken gut microbiota commensals.</title>
        <authorList>
            <person name="Juricova H."/>
            <person name="Matiasovicova J."/>
            <person name="Kubasova T."/>
            <person name="Cejkova D."/>
            <person name="Rychlik I."/>
        </authorList>
    </citation>
    <scope>NUCLEOTIDE SEQUENCE [LARGE SCALE GENOMIC DNA]</scope>
    <source>
        <strain evidence="3 4">An810</strain>
    </source>
</reference>
<keyword evidence="2" id="KW-0812">Transmembrane</keyword>
<name>A0ABS2EMG4_9LACO</name>
<feature type="transmembrane region" description="Helical" evidence="2">
    <location>
        <begin position="257"/>
        <end position="276"/>
    </location>
</feature>
<feature type="compositionally biased region" description="Basic and acidic residues" evidence="1">
    <location>
        <begin position="1"/>
        <end position="16"/>
    </location>
</feature>
<sequence>MAETKLTREELRRQREANTPPKTTATVEKHPWHLWRYLVAILVALFFMVGVWAHQTVLNESKAEATLTNTTILSTVQSELNSGLTQYGLSDLVTTSDTKSILHQLVSEVYGNQKLSLDLSSITDRVSNEANSSLSVYGVQIPSQLTNGVAGTVNTAINNQLNTSQLQSFEQGIQVAKIVDWAIMIFTGLWLGLLAIRELKNHSLRRYISVVSLLSGILMFILVAGVNGYLKTLNFSNAIANSILTATTNTVTHTGQLIALIAVIIGLGFLVLSFIFRRRQRS</sequence>
<protein>
    <recommendedName>
        <fullName evidence="5">Integral membrane protein</fullName>
    </recommendedName>
</protein>
<dbReference type="Proteomes" id="UP000776629">
    <property type="component" value="Unassembled WGS sequence"/>
</dbReference>
<feature type="transmembrane region" description="Helical" evidence="2">
    <location>
        <begin position="208"/>
        <end position="230"/>
    </location>
</feature>